<dbReference type="KEGG" id="slx:SLAV_05375"/>
<gene>
    <name evidence="1" type="ORF">SLAV_05375</name>
</gene>
<name>A0A2K8PA45_STRLA</name>
<dbReference type="EMBL" id="CP024985">
    <property type="protein sequence ID" value="ATZ22980.1"/>
    <property type="molecule type" value="Genomic_DNA"/>
</dbReference>
<protein>
    <submittedName>
        <fullName evidence="1">Uncharacterized protein</fullName>
    </submittedName>
</protein>
<evidence type="ECO:0000313" key="1">
    <source>
        <dbReference type="EMBL" id="ATZ22980.1"/>
    </source>
</evidence>
<sequence>MGGTVGTYRDMKRHRDELFAGVAGSSPATPVELFREICAYVTRTGGREVRLMLEPFPQDTVSGLWLDMGDFEVIAVEQNTSPLHQMVIVGHELWHRKEGTCGQHAGGAGAKVAARMIGDRWSLAEAVAHVAARTDFDLGEERRAERFGRMLAAKFRSPLEAMRLGKAPASGMAGRIWASLEG</sequence>
<accession>A0A2K8PA45</accession>
<organism evidence="1 2">
    <name type="scientific">Streptomyces lavendulae subsp. lavendulae</name>
    <dbReference type="NCBI Taxonomy" id="58340"/>
    <lineage>
        <taxon>Bacteria</taxon>
        <taxon>Bacillati</taxon>
        <taxon>Actinomycetota</taxon>
        <taxon>Actinomycetes</taxon>
        <taxon>Kitasatosporales</taxon>
        <taxon>Streptomycetaceae</taxon>
        <taxon>Streptomyces</taxon>
    </lineage>
</organism>
<keyword evidence="2" id="KW-1185">Reference proteome</keyword>
<evidence type="ECO:0000313" key="2">
    <source>
        <dbReference type="Proteomes" id="UP000231791"/>
    </source>
</evidence>
<dbReference type="Proteomes" id="UP000231791">
    <property type="component" value="Chromosome"/>
</dbReference>
<dbReference type="AlphaFoldDB" id="A0A2K8PA45"/>
<proteinExistence type="predicted"/>
<reference evidence="1 2" key="1">
    <citation type="submission" date="2017-11" db="EMBL/GenBank/DDBJ databases">
        <title>Complete genome sequence of Streptomyces lavendulae subsp. lavendulae CCM 3239 (formerly 'Streptomyces aureofaciens CCM 3239'), the producer of the angucycline-type antibiotic auricin.</title>
        <authorList>
            <person name="Busche T."/>
            <person name="Novakova R."/>
            <person name="Al'Dilaimi A."/>
            <person name="Homerova D."/>
            <person name="Feckova L."/>
            <person name="Rezuchova B."/>
            <person name="Mingyar E."/>
            <person name="Csolleiova D."/>
            <person name="Bekeova C."/>
            <person name="Winkler A."/>
            <person name="Sevcikova B."/>
            <person name="Kalinowski J."/>
            <person name="Kormanec J."/>
            <person name="Ruckert C."/>
        </authorList>
    </citation>
    <scope>NUCLEOTIDE SEQUENCE [LARGE SCALE GENOMIC DNA]</scope>
    <source>
        <strain evidence="1 2">CCM 3239</strain>
    </source>
</reference>